<evidence type="ECO:0000256" key="6">
    <source>
        <dbReference type="ARBA" id="ARBA00038076"/>
    </source>
</evidence>
<gene>
    <name evidence="10" type="ORF">EDE15_4057</name>
</gene>
<feature type="transmembrane region" description="Helical" evidence="7">
    <location>
        <begin position="704"/>
        <end position="731"/>
    </location>
</feature>
<feature type="domain" description="MacB-like periplasmic core" evidence="9">
    <location>
        <begin position="542"/>
        <end position="630"/>
    </location>
</feature>
<sequence>MAFLRDIRVAIHSLARTPGLAITVILTLSLGIGANAAIFTLVRGVLLKPLVNRDENRLIYIRQSAPGIHEANSAFSVPEIQDLHAGVKTLSALGDFSTMGFTMVGLGEPRSIQGGVVSGTFFDVMGLHPVLGRLIGPQDDGPNAAGVVVLTYRFWATALGKDPSVIGKTVRLGSIGERSAKIIGVLEPCVPYPQDTEIISNIVTSPHHLSATMVTGRIHRMTELFGRLAPGATLDQARAELRTVYSAMKKDHPEAYSKQADYQIQARMFRDEITSGARDVLLVLLAASALVFVIACCNVANLILARTVRREGELAVRMALGASRGALRRMLLAESLVLCGTGALIGVVSAPLMVAVLARYASRFSVRALDLKVDSSLLWVGAALAIVAAVILAFVPRLPSSASSSGLGLSSGTVRITSGTNRRQQIFAVTQIAASFVLLVGASVLISTLIALQRARTGLDTQRVLAIDVPAMYYGKTPQQVVDFYKEAMRRIDALPGVNRTAFGTVVPWREGDPTGPGLQFSADGHIHTPGVEDPRAGWRTISPGYFAALGVPIIAGRDFNALDDQNNSDPVVIISQTLAQRMFPNQDPINRHVFWTDPVLQFSPGTDADKARLMAPHRIIGVAADIDDNHIVPEPTVTVYDPLAGDLIFGGRLFVHTSRDPYALVTPITRLIRSMSDDQPVEHAATLEDVRSEVLTPDRLNSVVFGVFAGVALAIAVVGVAGVLAFSVSARTREFGIRLALGSEPRRILKGVIAEGAVMAALGVLAGAAFGFVAARLAGSYFAEMKMPGALPVVISAFLLMTVAVVASLLPATRAARVDVMEALRSE</sequence>
<protein>
    <submittedName>
        <fullName evidence="10">Putative permease</fullName>
    </submittedName>
</protein>
<keyword evidence="2" id="KW-1003">Cell membrane</keyword>
<dbReference type="InterPro" id="IPR017800">
    <property type="entry name" value="ADOP"/>
</dbReference>
<evidence type="ECO:0000259" key="8">
    <source>
        <dbReference type="Pfam" id="PF02687"/>
    </source>
</evidence>
<comment type="subcellular location">
    <subcellularLocation>
        <location evidence="1">Cell membrane</location>
        <topology evidence="1">Multi-pass membrane protein</topology>
    </subcellularLocation>
</comment>
<dbReference type="InterPro" id="IPR050250">
    <property type="entry name" value="Macrolide_Exporter_MacB"/>
</dbReference>
<dbReference type="PANTHER" id="PTHR30572">
    <property type="entry name" value="MEMBRANE COMPONENT OF TRANSPORTER-RELATED"/>
    <property type="match status" value="1"/>
</dbReference>
<feature type="transmembrane region" description="Helical" evidence="7">
    <location>
        <begin position="377"/>
        <end position="395"/>
    </location>
</feature>
<dbReference type="Pfam" id="PF12704">
    <property type="entry name" value="MacB_PCD"/>
    <property type="match status" value="2"/>
</dbReference>
<dbReference type="Pfam" id="PF02687">
    <property type="entry name" value="FtsX"/>
    <property type="match status" value="2"/>
</dbReference>
<evidence type="ECO:0000259" key="9">
    <source>
        <dbReference type="Pfam" id="PF12704"/>
    </source>
</evidence>
<proteinExistence type="inferred from homology"/>
<feature type="transmembrane region" description="Helical" evidence="7">
    <location>
        <begin position="280"/>
        <end position="304"/>
    </location>
</feature>
<evidence type="ECO:0000256" key="4">
    <source>
        <dbReference type="ARBA" id="ARBA00022989"/>
    </source>
</evidence>
<comment type="caution">
    <text evidence="10">The sequence shown here is derived from an EMBL/GenBank/DDBJ whole genome shotgun (WGS) entry which is preliminary data.</text>
</comment>
<dbReference type="InterPro" id="IPR003838">
    <property type="entry name" value="ABC3_permease_C"/>
</dbReference>
<comment type="similarity">
    <text evidence="6">Belongs to the ABC-4 integral membrane protein family.</text>
</comment>
<reference evidence="10 11" key="1">
    <citation type="submission" date="2018-12" db="EMBL/GenBank/DDBJ databases">
        <title>Sequencing of bacterial isolates from soil warming experiment in Harvard Forest, Massachusetts, USA.</title>
        <authorList>
            <person name="Deangelis K."/>
        </authorList>
    </citation>
    <scope>NUCLEOTIDE SEQUENCE [LARGE SCALE GENOMIC DNA]</scope>
    <source>
        <strain evidence="10 11">EB153</strain>
    </source>
</reference>
<evidence type="ECO:0000256" key="7">
    <source>
        <dbReference type="SAM" id="Phobius"/>
    </source>
</evidence>
<keyword evidence="3 7" id="KW-0812">Transmembrane</keyword>
<feature type="transmembrane region" description="Helical" evidence="7">
    <location>
        <begin position="336"/>
        <end position="357"/>
    </location>
</feature>
<evidence type="ECO:0000256" key="1">
    <source>
        <dbReference type="ARBA" id="ARBA00004651"/>
    </source>
</evidence>
<evidence type="ECO:0000256" key="2">
    <source>
        <dbReference type="ARBA" id="ARBA00022475"/>
    </source>
</evidence>
<dbReference type="Proteomes" id="UP000269669">
    <property type="component" value="Unassembled WGS sequence"/>
</dbReference>
<dbReference type="AlphaFoldDB" id="A0A428MNH7"/>
<dbReference type="OrthoDB" id="99581at2"/>
<dbReference type="EMBL" id="RSDW01000001">
    <property type="protein sequence ID" value="RSL18477.1"/>
    <property type="molecule type" value="Genomic_DNA"/>
</dbReference>
<accession>A0A428MNH7</accession>
<name>A0A428MNH7_9BACT</name>
<dbReference type="InterPro" id="IPR025857">
    <property type="entry name" value="MacB_PCD"/>
</dbReference>
<organism evidence="10 11">
    <name type="scientific">Edaphobacter aggregans</name>
    <dbReference type="NCBI Taxonomy" id="570835"/>
    <lineage>
        <taxon>Bacteria</taxon>
        <taxon>Pseudomonadati</taxon>
        <taxon>Acidobacteriota</taxon>
        <taxon>Terriglobia</taxon>
        <taxon>Terriglobales</taxon>
        <taxon>Acidobacteriaceae</taxon>
        <taxon>Edaphobacter</taxon>
    </lineage>
</organism>
<dbReference type="GO" id="GO:0005886">
    <property type="term" value="C:plasma membrane"/>
    <property type="evidence" value="ECO:0007669"/>
    <property type="project" value="UniProtKB-SubCell"/>
</dbReference>
<feature type="transmembrane region" description="Helical" evidence="7">
    <location>
        <begin position="752"/>
        <end position="779"/>
    </location>
</feature>
<keyword evidence="5 7" id="KW-0472">Membrane</keyword>
<evidence type="ECO:0000256" key="3">
    <source>
        <dbReference type="ARBA" id="ARBA00022692"/>
    </source>
</evidence>
<dbReference type="PANTHER" id="PTHR30572:SF4">
    <property type="entry name" value="ABC TRANSPORTER PERMEASE YTRF"/>
    <property type="match status" value="1"/>
</dbReference>
<evidence type="ECO:0000313" key="10">
    <source>
        <dbReference type="EMBL" id="RSL18477.1"/>
    </source>
</evidence>
<keyword evidence="4 7" id="KW-1133">Transmembrane helix</keyword>
<feature type="transmembrane region" description="Helical" evidence="7">
    <location>
        <begin position="426"/>
        <end position="452"/>
    </location>
</feature>
<feature type="domain" description="MacB-like periplasmic core" evidence="9">
    <location>
        <begin position="24"/>
        <end position="243"/>
    </location>
</feature>
<feature type="domain" description="ABC3 transporter permease C-terminal" evidence="8">
    <location>
        <begin position="708"/>
        <end position="819"/>
    </location>
</feature>
<evidence type="ECO:0000313" key="11">
    <source>
        <dbReference type="Proteomes" id="UP000269669"/>
    </source>
</evidence>
<dbReference type="RefSeq" id="WP_125486842.1">
    <property type="nucleotide sequence ID" value="NZ_RSDW01000001.1"/>
</dbReference>
<dbReference type="GO" id="GO:0022857">
    <property type="term" value="F:transmembrane transporter activity"/>
    <property type="evidence" value="ECO:0007669"/>
    <property type="project" value="TreeGrafter"/>
</dbReference>
<dbReference type="NCBIfam" id="TIGR03434">
    <property type="entry name" value="ADOP"/>
    <property type="match status" value="1"/>
</dbReference>
<feature type="transmembrane region" description="Helical" evidence="7">
    <location>
        <begin position="20"/>
        <end position="42"/>
    </location>
</feature>
<keyword evidence="11" id="KW-1185">Reference proteome</keyword>
<evidence type="ECO:0000256" key="5">
    <source>
        <dbReference type="ARBA" id="ARBA00023136"/>
    </source>
</evidence>
<feature type="domain" description="ABC3 transporter permease C-terminal" evidence="8">
    <location>
        <begin position="287"/>
        <end position="398"/>
    </location>
</feature>
<feature type="transmembrane region" description="Helical" evidence="7">
    <location>
        <begin position="791"/>
        <end position="813"/>
    </location>
</feature>